<evidence type="ECO:0000256" key="10">
    <source>
        <dbReference type="HAMAP-Rule" id="MF_01465"/>
    </source>
</evidence>
<dbReference type="SUPFAM" id="SSF103491">
    <property type="entry name" value="Preprotein translocase SecY subunit"/>
    <property type="match status" value="1"/>
</dbReference>
<dbReference type="Proteomes" id="UP000190423">
    <property type="component" value="Unassembled WGS sequence"/>
</dbReference>
<evidence type="ECO:0000313" key="12">
    <source>
        <dbReference type="EMBL" id="SJZ37571.1"/>
    </source>
</evidence>
<dbReference type="GO" id="GO:0065002">
    <property type="term" value="P:intracellular protein transmembrane transport"/>
    <property type="evidence" value="ECO:0007669"/>
    <property type="project" value="UniProtKB-UniRule"/>
</dbReference>
<protein>
    <recommendedName>
        <fullName evidence="9 10">Protein translocase subunit SecY</fullName>
    </recommendedName>
</protein>
<dbReference type="Pfam" id="PF00344">
    <property type="entry name" value="SecY"/>
    <property type="match status" value="1"/>
</dbReference>
<organism evidence="12 13">
    <name type="scientific">Treponema porcinum</name>
    <dbReference type="NCBI Taxonomy" id="261392"/>
    <lineage>
        <taxon>Bacteria</taxon>
        <taxon>Pseudomonadati</taxon>
        <taxon>Spirochaetota</taxon>
        <taxon>Spirochaetia</taxon>
        <taxon>Spirochaetales</taxon>
        <taxon>Treponemataceae</taxon>
        <taxon>Treponema</taxon>
    </lineage>
</organism>
<feature type="transmembrane region" description="Helical" evidence="10">
    <location>
        <begin position="212"/>
        <end position="233"/>
    </location>
</feature>
<evidence type="ECO:0000256" key="9">
    <source>
        <dbReference type="ARBA" id="ARBA00039733"/>
    </source>
</evidence>
<dbReference type="InterPro" id="IPR023201">
    <property type="entry name" value="SecY_dom_sf"/>
</dbReference>
<keyword evidence="6 10" id="KW-1133">Transmembrane helix</keyword>
<dbReference type="NCBIfam" id="TIGR00967">
    <property type="entry name" value="3a0501s007"/>
    <property type="match status" value="1"/>
</dbReference>
<feature type="transmembrane region" description="Helical" evidence="10">
    <location>
        <begin position="179"/>
        <end position="200"/>
    </location>
</feature>
<feature type="transmembrane region" description="Helical" evidence="10">
    <location>
        <begin position="121"/>
        <end position="141"/>
    </location>
</feature>
<keyword evidence="10" id="KW-1003">Cell membrane</keyword>
<feature type="transmembrane region" description="Helical" evidence="10">
    <location>
        <begin position="312"/>
        <end position="330"/>
    </location>
</feature>
<evidence type="ECO:0000256" key="6">
    <source>
        <dbReference type="ARBA" id="ARBA00022989"/>
    </source>
</evidence>
<gene>
    <name evidence="10" type="primary">secY</name>
    <name evidence="12" type="ORF">SAMN02745149_01004</name>
</gene>
<dbReference type="HAMAP" id="MF_01465">
    <property type="entry name" value="SecY"/>
    <property type="match status" value="1"/>
</dbReference>
<evidence type="ECO:0000256" key="3">
    <source>
        <dbReference type="ARBA" id="ARBA00022448"/>
    </source>
</evidence>
<dbReference type="PANTHER" id="PTHR10906">
    <property type="entry name" value="SECY/SEC61-ALPHA FAMILY MEMBER"/>
    <property type="match status" value="1"/>
</dbReference>
<evidence type="ECO:0000256" key="7">
    <source>
        <dbReference type="ARBA" id="ARBA00023010"/>
    </source>
</evidence>
<feature type="transmembrane region" description="Helical" evidence="10">
    <location>
        <begin position="370"/>
        <end position="392"/>
    </location>
</feature>
<evidence type="ECO:0000256" key="2">
    <source>
        <dbReference type="ARBA" id="ARBA00005751"/>
    </source>
</evidence>
<keyword evidence="3 10" id="KW-0813">Transport</keyword>
<evidence type="ECO:0000256" key="4">
    <source>
        <dbReference type="ARBA" id="ARBA00022692"/>
    </source>
</evidence>
<dbReference type="GO" id="GO:0006605">
    <property type="term" value="P:protein targeting"/>
    <property type="evidence" value="ECO:0007669"/>
    <property type="project" value="UniProtKB-UniRule"/>
</dbReference>
<dbReference type="RefSeq" id="WP_078932914.1">
    <property type="nucleotide sequence ID" value="NZ_FUWG01000006.1"/>
</dbReference>
<keyword evidence="8 10" id="KW-0472">Membrane</keyword>
<keyword evidence="4 10" id="KW-0812">Transmembrane</keyword>
<name>A0A1T4K579_TREPO</name>
<dbReference type="FunFam" id="1.10.3370.10:FF:000001">
    <property type="entry name" value="Preprotein translocase subunit SecY"/>
    <property type="match status" value="1"/>
</dbReference>
<dbReference type="InterPro" id="IPR002208">
    <property type="entry name" value="SecY/SEC61-alpha"/>
</dbReference>
<dbReference type="EMBL" id="FUWG01000006">
    <property type="protein sequence ID" value="SJZ37571.1"/>
    <property type="molecule type" value="Genomic_DNA"/>
</dbReference>
<dbReference type="AlphaFoldDB" id="A0A1T4K579"/>
<comment type="subcellular location">
    <subcellularLocation>
        <location evidence="10">Cell membrane</location>
        <topology evidence="10">Multi-pass membrane protein</topology>
    </subcellularLocation>
    <subcellularLocation>
        <location evidence="1">Membrane</location>
        <topology evidence="1">Multi-pass membrane protein</topology>
    </subcellularLocation>
</comment>
<proteinExistence type="inferred from homology"/>
<evidence type="ECO:0000313" key="13">
    <source>
        <dbReference type="Proteomes" id="UP000190423"/>
    </source>
</evidence>
<evidence type="ECO:0000256" key="5">
    <source>
        <dbReference type="ARBA" id="ARBA00022927"/>
    </source>
</evidence>
<reference evidence="12 13" key="1">
    <citation type="submission" date="2017-02" db="EMBL/GenBank/DDBJ databases">
        <authorList>
            <person name="Peterson S.W."/>
        </authorList>
    </citation>
    <scope>NUCLEOTIDE SEQUENCE [LARGE SCALE GENOMIC DNA]</scope>
    <source>
        <strain evidence="12 13">ATCC BAA-908</strain>
    </source>
</reference>
<evidence type="ECO:0000256" key="8">
    <source>
        <dbReference type="ARBA" id="ARBA00023136"/>
    </source>
</evidence>
<keyword evidence="7 10" id="KW-0811">Translocation</keyword>
<dbReference type="PIRSF" id="PIRSF004557">
    <property type="entry name" value="SecY"/>
    <property type="match status" value="1"/>
</dbReference>
<feature type="transmembrane region" description="Helical" evidence="10">
    <location>
        <begin position="153"/>
        <end position="172"/>
    </location>
</feature>
<comment type="function">
    <text evidence="10">The central subunit of the protein translocation channel SecYEG. Consists of two halves formed by TMs 1-5 and 6-10. These two domains form a lateral gate at the front which open onto the bilayer between TMs 2 and 7, and are clamped together by SecE at the back. The channel is closed by both a pore ring composed of hydrophobic SecY resides and a short helix (helix 2A) on the extracellular side of the membrane which forms a plug. The plug probably moves laterally to allow the channel to open. The ring and the pore may move independently.</text>
</comment>
<feature type="transmembrane region" description="Helical" evidence="10">
    <location>
        <begin position="271"/>
        <end position="292"/>
    </location>
</feature>
<dbReference type="GO" id="GO:0043952">
    <property type="term" value="P:protein transport by the Sec complex"/>
    <property type="evidence" value="ECO:0007669"/>
    <property type="project" value="UniProtKB-UniRule"/>
</dbReference>
<dbReference type="InterPro" id="IPR026593">
    <property type="entry name" value="SecY"/>
</dbReference>
<keyword evidence="13" id="KW-1185">Reference proteome</keyword>
<comment type="caution">
    <text evidence="10">Lacks conserved residue(s) required for the propagation of feature annotation.</text>
</comment>
<dbReference type="GO" id="GO:0005886">
    <property type="term" value="C:plasma membrane"/>
    <property type="evidence" value="ECO:0007669"/>
    <property type="project" value="UniProtKB-SubCell"/>
</dbReference>
<dbReference type="GeneID" id="78316306"/>
<sequence length="444" mass="49265">MASNPIVNMFKVKELRSRLFFTLVVLAVFRLGSVLTIPGIDATVLFEYFNNLANQNKNSFASYMDFFVGGAFSNFSVFMLGVMPYISTQIIMQLAVIIFPSLKRAVQEDGGQRKMAAWTRIGTIFVCILQSYAVTVYARSIPNCIVIESHWKFNALAMLAVTTGSMVTVWLGDQITARGIGNGISMMIFAGIVARLPSAIMELVKKVSDGEIQLVFVIVVLLMFLVIIGLVIFEEAGERKIPVHYAKRVVGRKMYGGQNTYIPFKVNPSNVIPLIFASSLLTLPLQLVSMIGNNQNSARWIIRLSNVLTPNGLWYNILLVILIVFFAYFYTQVTLNPTEIAKNIRENGGSIPGVRTDKTEEYLQKILNRLVLPGSLFLAAIAVLPTVIQNLFGFPQSISMLMGGTSLIIMVGVDLDTMSQVEALLKMHHQEGLTKKGKIRSRNL</sequence>
<keyword evidence="5 10" id="KW-0653">Protein transport</keyword>
<feature type="transmembrane region" description="Helical" evidence="10">
    <location>
        <begin position="398"/>
        <end position="417"/>
    </location>
</feature>
<dbReference type="OrthoDB" id="9809248at2"/>
<comment type="subunit">
    <text evidence="10">Component of the Sec protein translocase complex. Heterotrimer consisting of SecY, SecE and SecG subunits. The heterotrimers can form oligomers, although 1 heterotrimer is thought to be able to translocate proteins. Interacts with the ribosome. Interacts with SecDF, and other proteins may be involved. Interacts with SecA.</text>
</comment>
<comment type="similarity">
    <text evidence="2 10 11">Belongs to the SecY/SEC61-alpha family.</text>
</comment>
<dbReference type="Gene3D" id="1.10.3370.10">
    <property type="entry name" value="SecY subunit domain"/>
    <property type="match status" value="1"/>
</dbReference>
<evidence type="ECO:0000256" key="11">
    <source>
        <dbReference type="RuleBase" id="RU004349"/>
    </source>
</evidence>
<evidence type="ECO:0000256" key="1">
    <source>
        <dbReference type="ARBA" id="ARBA00004141"/>
    </source>
</evidence>
<dbReference type="PRINTS" id="PR00303">
    <property type="entry name" value="SECYTRNLCASE"/>
</dbReference>
<accession>A0A1T4K579</accession>
<dbReference type="STRING" id="261392.SAMN02745149_01004"/>